<dbReference type="SUPFAM" id="SSF56672">
    <property type="entry name" value="DNA/RNA polymerases"/>
    <property type="match status" value="1"/>
</dbReference>
<proteinExistence type="inferred from homology"/>
<accession>A0A3G2E6E0</accession>
<reference evidence="11 12" key="1">
    <citation type="submission" date="2018-10" db="EMBL/GenBank/DDBJ databases">
        <title>Effects of UV and annual dynamics of microbial communities in freshwater RAS systems.</title>
        <authorList>
            <person name="Bekkelund A.K."/>
            <person name="Hansen B.R."/>
            <person name="Stokken H."/>
            <person name="Eriksen B.F."/>
            <person name="Kashulin N.A."/>
        </authorList>
    </citation>
    <scope>NUCLEOTIDE SEQUENCE [LARGE SCALE GENOMIC DNA]</scope>
    <source>
        <strain evidence="11 12">BHSEK</strain>
    </source>
</reference>
<keyword evidence="3" id="KW-0548">Nucleotidyltransferase</keyword>
<dbReference type="CDD" id="cd03487">
    <property type="entry name" value="RT_Bac_retron_II"/>
    <property type="match status" value="1"/>
</dbReference>
<dbReference type="Proteomes" id="UP000279594">
    <property type="component" value="Chromosome"/>
</dbReference>
<dbReference type="InterPro" id="IPR051083">
    <property type="entry name" value="GrpII_Intron_Splice-Mob/Def"/>
</dbReference>
<dbReference type="Pfam" id="PF00078">
    <property type="entry name" value="RVT_1"/>
    <property type="match status" value="1"/>
</dbReference>
<dbReference type="PANTHER" id="PTHR34047:SF7">
    <property type="entry name" value="RNA-DIRECTED DNA POLYMERASE"/>
    <property type="match status" value="1"/>
</dbReference>
<evidence type="ECO:0000256" key="9">
    <source>
        <dbReference type="ARBA" id="ARBA00048173"/>
    </source>
</evidence>
<organism evidence="11 12">
    <name type="scientific">Janthinobacterium agaricidamnosum</name>
    <dbReference type="NCBI Taxonomy" id="55508"/>
    <lineage>
        <taxon>Bacteria</taxon>
        <taxon>Pseudomonadati</taxon>
        <taxon>Pseudomonadota</taxon>
        <taxon>Betaproteobacteria</taxon>
        <taxon>Burkholderiales</taxon>
        <taxon>Oxalobacteraceae</taxon>
        <taxon>Janthinobacterium</taxon>
    </lineage>
</organism>
<dbReference type="InterPro" id="IPR000123">
    <property type="entry name" value="Reverse_transcriptase_msDNA"/>
</dbReference>
<dbReference type="InterPro" id="IPR000477">
    <property type="entry name" value="RT_dom"/>
</dbReference>
<evidence type="ECO:0000256" key="8">
    <source>
        <dbReference type="ARBA" id="ARBA00034120"/>
    </source>
</evidence>
<evidence type="ECO:0000256" key="6">
    <source>
        <dbReference type="ARBA" id="ARBA00022918"/>
    </source>
</evidence>
<dbReference type="NCBIfam" id="NF038233">
    <property type="entry name" value="retron_St85_RT"/>
    <property type="match status" value="1"/>
</dbReference>
<keyword evidence="6 11" id="KW-0695">RNA-directed DNA polymerase</keyword>
<dbReference type="AlphaFoldDB" id="A0A3G2E6E0"/>
<dbReference type="EMBL" id="CP033019">
    <property type="protein sequence ID" value="AYM74996.1"/>
    <property type="molecule type" value="Genomic_DNA"/>
</dbReference>
<keyword evidence="2" id="KW-0808">Transferase</keyword>
<gene>
    <name evidence="11" type="ORF">D9M09_03690</name>
</gene>
<dbReference type="InterPro" id="IPR043502">
    <property type="entry name" value="DNA/RNA_pol_sf"/>
</dbReference>
<feature type="domain" description="Reverse transcriptase" evidence="10">
    <location>
        <begin position="1"/>
        <end position="240"/>
    </location>
</feature>
<dbReference type="EC" id="2.7.7.49" evidence="1"/>
<evidence type="ECO:0000313" key="11">
    <source>
        <dbReference type="EMBL" id="AYM74996.1"/>
    </source>
</evidence>
<evidence type="ECO:0000313" key="12">
    <source>
        <dbReference type="Proteomes" id="UP000279594"/>
    </source>
</evidence>
<protein>
    <recommendedName>
        <fullName evidence="1">RNA-directed DNA polymerase</fullName>
        <ecNumber evidence="1">2.7.7.49</ecNumber>
    </recommendedName>
</protein>
<dbReference type="GO" id="GO:0046872">
    <property type="term" value="F:metal ion binding"/>
    <property type="evidence" value="ECO:0007669"/>
    <property type="project" value="UniProtKB-KW"/>
</dbReference>
<dbReference type="PANTHER" id="PTHR34047">
    <property type="entry name" value="NUCLEAR INTRON MATURASE 1, MITOCHONDRIAL-RELATED"/>
    <property type="match status" value="1"/>
</dbReference>
<evidence type="ECO:0000256" key="1">
    <source>
        <dbReference type="ARBA" id="ARBA00012493"/>
    </source>
</evidence>
<evidence type="ECO:0000256" key="2">
    <source>
        <dbReference type="ARBA" id="ARBA00022679"/>
    </source>
</evidence>
<dbReference type="GO" id="GO:0003964">
    <property type="term" value="F:RNA-directed DNA polymerase activity"/>
    <property type="evidence" value="ECO:0007669"/>
    <property type="project" value="UniProtKB-KW"/>
</dbReference>
<evidence type="ECO:0000256" key="4">
    <source>
        <dbReference type="ARBA" id="ARBA00022723"/>
    </source>
</evidence>
<dbReference type="GO" id="GO:0051607">
    <property type="term" value="P:defense response to virus"/>
    <property type="evidence" value="ECO:0007669"/>
    <property type="project" value="UniProtKB-KW"/>
</dbReference>
<keyword evidence="5" id="KW-0460">Magnesium</keyword>
<dbReference type="PROSITE" id="PS50878">
    <property type="entry name" value="RT_POL"/>
    <property type="match status" value="1"/>
</dbReference>
<evidence type="ECO:0000256" key="5">
    <source>
        <dbReference type="ARBA" id="ARBA00022842"/>
    </source>
</evidence>
<dbReference type="RefSeq" id="WP_121668599.1">
    <property type="nucleotide sequence ID" value="NZ_CP033019.1"/>
</dbReference>
<name>A0A3G2E6E0_9BURK</name>
<keyword evidence="7" id="KW-0051">Antiviral defense</keyword>
<dbReference type="PRINTS" id="PR00866">
    <property type="entry name" value="RNADNAPOLMS"/>
</dbReference>
<keyword evidence="4" id="KW-0479">Metal-binding</keyword>
<keyword evidence="12" id="KW-1185">Reference proteome</keyword>
<sequence length="315" mass="36258">MKYSLPQLLQENIGLHPSQFERLIRRAPDTYKHYTIKKRTGGDRWIAQPAKETKYIQHWLIDNIFLKFPVHRCAMAYKAGTSIAINAAAHSKNSYLAKFDFSNFFNSIKYHNVNDFLSLLLEDSFSPDDIDNMARVSCVREPDFGLCLSVGAPSSPLLSNAILYEFDSRIEYWCQERSITYTRYADDLTFSTNEKGACSEIHKFLVDSLIDFDCPVLRLNDKKTIHSSKRFQRRVTGLIINNDGMVSLGRGRKREISAMIHKFRCKDLAESESYRLQGLLGFARDAEPSFVESMNKKYGNEILSSIYSLRKPKES</sequence>
<evidence type="ECO:0000256" key="3">
    <source>
        <dbReference type="ARBA" id="ARBA00022695"/>
    </source>
</evidence>
<comment type="catalytic activity">
    <reaction evidence="9">
        <text>DNA(n) + a 2'-deoxyribonucleoside 5'-triphosphate = DNA(n+1) + diphosphate</text>
        <dbReference type="Rhea" id="RHEA:22508"/>
        <dbReference type="Rhea" id="RHEA-COMP:17339"/>
        <dbReference type="Rhea" id="RHEA-COMP:17340"/>
        <dbReference type="ChEBI" id="CHEBI:33019"/>
        <dbReference type="ChEBI" id="CHEBI:61560"/>
        <dbReference type="ChEBI" id="CHEBI:173112"/>
        <dbReference type="EC" id="2.7.7.49"/>
    </reaction>
</comment>
<evidence type="ECO:0000259" key="10">
    <source>
        <dbReference type="PROSITE" id="PS50878"/>
    </source>
</evidence>
<dbReference type="GO" id="GO:0003723">
    <property type="term" value="F:RNA binding"/>
    <property type="evidence" value="ECO:0007669"/>
    <property type="project" value="InterPro"/>
</dbReference>
<evidence type="ECO:0000256" key="7">
    <source>
        <dbReference type="ARBA" id="ARBA00023118"/>
    </source>
</evidence>
<comment type="similarity">
    <text evidence="8">Belongs to the bacterial reverse transcriptase family.</text>
</comment>